<comment type="caution">
    <text evidence="1">The sequence shown here is derived from an EMBL/GenBank/DDBJ whole genome shotgun (WGS) entry which is preliminary data.</text>
</comment>
<proteinExistence type="predicted"/>
<keyword evidence="2" id="KW-1185">Reference proteome</keyword>
<sequence length="117" mass="13399">MELITEQARMRGSVFLSWNALPGLSAESFCRAKHNLYTNLGKVTEAVPDRSDEDCAKGEGRRPVRLVKYREKQEQQAGEAGAEQRFCSVRRIERGLLRKCIQIGMTMRKRAETILDR</sequence>
<name>A0ABM9G9Y7_9BACL</name>
<dbReference type="Proteomes" id="UP001154322">
    <property type="component" value="Unassembled WGS sequence"/>
</dbReference>
<dbReference type="EMBL" id="CALYLO010000009">
    <property type="protein sequence ID" value="CAH8248183.1"/>
    <property type="molecule type" value="Genomic_DNA"/>
</dbReference>
<protein>
    <submittedName>
        <fullName evidence="1">Uncharacterized protein</fullName>
    </submittedName>
</protein>
<dbReference type="RefSeq" id="WP_213428956.1">
    <property type="nucleotide sequence ID" value="NZ_AP031286.1"/>
</dbReference>
<gene>
    <name evidence="1" type="ORF">WJ0W_005441</name>
</gene>
<reference evidence="1" key="1">
    <citation type="submission" date="2022-06" db="EMBL/GenBank/DDBJ databases">
        <authorList>
            <person name="Dietemann V."/>
            <person name="Ory F."/>
            <person name="Dainat B."/>
            <person name="Oberhansli S."/>
        </authorList>
    </citation>
    <scope>NUCLEOTIDE SEQUENCE</scope>
    <source>
        <strain evidence="1">Ena-SAMPLE-TAB-26-04-2022-14:26:32:270-5432</strain>
    </source>
</reference>
<accession>A0ABM9G9Y7</accession>
<evidence type="ECO:0000313" key="1">
    <source>
        <dbReference type="EMBL" id="CAH8248183.1"/>
    </source>
</evidence>
<organism evidence="1 2">
    <name type="scientific">Paenibacillus melissococcoides</name>
    <dbReference type="NCBI Taxonomy" id="2912268"/>
    <lineage>
        <taxon>Bacteria</taxon>
        <taxon>Bacillati</taxon>
        <taxon>Bacillota</taxon>
        <taxon>Bacilli</taxon>
        <taxon>Bacillales</taxon>
        <taxon>Paenibacillaceae</taxon>
        <taxon>Paenibacillus</taxon>
    </lineage>
</organism>
<evidence type="ECO:0000313" key="2">
    <source>
        <dbReference type="Proteomes" id="UP001154322"/>
    </source>
</evidence>